<dbReference type="AlphaFoldDB" id="T1A0N2"/>
<sequence length="122" mass="14067">MNVSTAEQFLLDQIPLQVQRLLPSKLKLAYQAAEEHIKATPMLQIPTAADDRGRIISWAVDFAVKGLIESGEWQADFRWQMFARPTGCYLEVRLPHSTLSISQVQFWKDQPRNVVFRQNARL</sequence>
<dbReference type="EMBL" id="AUZZ01005222">
    <property type="protein sequence ID" value="EQD50442.1"/>
    <property type="molecule type" value="Genomic_DNA"/>
</dbReference>
<name>T1A0N2_9ZZZZ</name>
<proteinExistence type="predicted"/>
<reference evidence="1" key="2">
    <citation type="journal article" date="2014" name="ISME J.">
        <title>Microbial stratification in low pH oxic and suboxic macroscopic growths along an acid mine drainage.</title>
        <authorList>
            <person name="Mendez-Garcia C."/>
            <person name="Mesa V."/>
            <person name="Sprenger R.R."/>
            <person name="Richter M."/>
            <person name="Diez M.S."/>
            <person name="Solano J."/>
            <person name="Bargiela R."/>
            <person name="Golyshina O.V."/>
            <person name="Manteca A."/>
            <person name="Ramos J.L."/>
            <person name="Gallego J.R."/>
            <person name="Llorente I."/>
            <person name="Martins Dos Santos V.A."/>
            <person name="Jensen O.N."/>
            <person name="Pelaez A.I."/>
            <person name="Sanchez J."/>
            <person name="Ferrer M."/>
        </authorList>
    </citation>
    <scope>NUCLEOTIDE SEQUENCE</scope>
</reference>
<gene>
    <name evidence="1" type="ORF">B2A_07305</name>
</gene>
<accession>T1A0N2</accession>
<protein>
    <submittedName>
        <fullName evidence="1">Uncharacterized protein</fullName>
    </submittedName>
</protein>
<feature type="non-terminal residue" evidence="1">
    <location>
        <position position="122"/>
    </location>
</feature>
<organism evidence="1">
    <name type="scientific">mine drainage metagenome</name>
    <dbReference type="NCBI Taxonomy" id="410659"/>
    <lineage>
        <taxon>unclassified sequences</taxon>
        <taxon>metagenomes</taxon>
        <taxon>ecological metagenomes</taxon>
    </lineage>
</organism>
<reference evidence="1" key="1">
    <citation type="submission" date="2013-08" db="EMBL/GenBank/DDBJ databases">
        <authorList>
            <person name="Mendez C."/>
            <person name="Richter M."/>
            <person name="Ferrer M."/>
            <person name="Sanchez J."/>
        </authorList>
    </citation>
    <scope>NUCLEOTIDE SEQUENCE</scope>
</reference>
<evidence type="ECO:0000313" key="1">
    <source>
        <dbReference type="EMBL" id="EQD50442.1"/>
    </source>
</evidence>
<comment type="caution">
    <text evidence="1">The sequence shown here is derived from an EMBL/GenBank/DDBJ whole genome shotgun (WGS) entry which is preliminary data.</text>
</comment>